<proteinExistence type="predicted"/>
<dbReference type="EMBL" id="BARU01004591">
    <property type="protein sequence ID" value="GAH21869.1"/>
    <property type="molecule type" value="Genomic_DNA"/>
</dbReference>
<accession>X1EXG3</accession>
<protein>
    <submittedName>
        <fullName evidence="1">Uncharacterized protein</fullName>
    </submittedName>
</protein>
<reference evidence="1" key="1">
    <citation type="journal article" date="2014" name="Front. Microbiol.">
        <title>High frequency of phylogenetically diverse reductive dehalogenase-homologous genes in deep subseafloor sedimentary metagenomes.</title>
        <authorList>
            <person name="Kawai M."/>
            <person name="Futagami T."/>
            <person name="Toyoda A."/>
            <person name="Takaki Y."/>
            <person name="Nishi S."/>
            <person name="Hori S."/>
            <person name="Arai W."/>
            <person name="Tsubouchi T."/>
            <person name="Morono Y."/>
            <person name="Uchiyama I."/>
            <person name="Ito T."/>
            <person name="Fujiyama A."/>
            <person name="Inagaki F."/>
            <person name="Takami H."/>
        </authorList>
    </citation>
    <scope>NUCLEOTIDE SEQUENCE</scope>
    <source>
        <strain evidence="1">Expedition CK06-06</strain>
    </source>
</reference>
<dbReference type="AlphaFoldDB" id="X1EXG3"/>
<organism evidence="1">
    <name type="scientific">marine sediment metagenome</name>
    <dbReference type="NCBI Taxonomy" id="412755"/>
    <lineage>
        <taxon>unclassified sequences</taxon>
        <taxon>metagenomes</taxon>
        <taxon>ecological metagenomes</taxon>
    </lineage>
</organism>
<gene>
    <name evidence="1" type="ORF">S03H2_09148</name>
</gene>
<evidence type="ECO:0000313" key="1">
    <source>
        <dbReference type="EMBL" id="GAH21869.1"/>
    </source>
</evidence>
<comment type="caution">
    <text evidence="1">The sequence shown here is derived from an EMBL/GenBank/DDBJ whole genome shotgun (WGS) entry which is preliminary data.</text>
</comment>
<feature type="non-terminal residue" evidence="1">
    <location>
        <position position="1"/>
    </location>
</feature>
<name>X1EXG3_9ZZZZ</name>
<sequence>KYLQSHKKSIKQAEIISITFLKPLSDKGFKGGGEEQNRSVLKALQNKVFRVL</sequence>